<feature type="compositionally biased region" description="Basic residues" evidence="1">
    <location>
        <begin position="139"/>
        <end position="150"/>
    </location>
</feature>
<reference evidence="2" key="1">
    <citation type="submission" date="2001-07" db="EMBL/GenBank/DDBJ databases">
        <title>Oryza sativa nipponbare(GA3) genomic DNA, chromosome 6, BAC clone:OJ1147_D11.</title>
        <authorList>
            <person name="Sasaki T."/>
            <person name="Matsumoto T."/>
            <person name="Yamamoto K."/>
        </authorList>
    </citation>
    <scope>NUCLEOTIDE SEQUENCE</scope>
</reference>
<reference evidence="4" key="4">
    <citation type="journal article" date="2008" name="Nucleic Acids Res.">
        <title>The rice annotation project database (RAP-DB): 2008 update.</title>
        <authorList>
            <consortium name="The rice annotation project (RAP)"/>
        </authorList>
    </citation>
    <scope>GENOME REANNOTATION</scope>
    <source>
        <strain evidence="4">cv. Nipponbare</strain>
    </source>
</reference>
<accession>Q69K49</accession>
<gene>
    <name evidence="3" type="ORF">B1172G12.34</name>
    <name evidence="2" type="ORF">OJ1147_D11.12</name>
</gene>
<feature type="region of interest" description="Disordered" evidence="1">
    <location>
        <begin position="35"/>
        <end position="150"/>
    </location>
</feature>
<organism evidence="3 4">
    <name type="scientific">Oryza sativa subsp. japonica</name>
    <name type="common">Rice</name>
    <dbReference type="NCBI Taxonomy" id="39947"/>
    <lineage>
        <taxon>Eukaryota</taxon>
        <taxon>Viridiplantae</taxon>
        <taxon>Streptophyta</taxon>
        <taxon>Embryophyta</taxon>
        <taxon>Tracheophyta</taxon>
        <taxon>Spermatophyta</taxon>
        <taxon>Magnoliopsida</taxon>
        <taxon>Liliopsida</taxon>
        <taxon>Poales</taxon>
        <taxon>Poaceae</taxon>
        <taxon>BOP clade</taxon>
        <taxon>Oryzoideae</taxon>
        <taxon>Oryzeae</taxon>
        <taxon>Oryzinae</taxon>
        <taxon>Oryza</taxon>
        <taxon>Oryza sativa</taxon>
    </lineage>
</organism>
<dbReference type="EMBL" id="AP003946">
    <property type="protein sequence ID" value="BAD35582.1"/>
    <property type="molecule type" value="Genomic_DNA"/>
</dbReference>
<evidence type="ECO:0000256" key="1">
    <source>
        <dbReference type="SAM" id="MobiDB-lite"/>
    </source>
</evidence>
<dbReference type="Proteomes" id="UP000000763">
    <property type="component" value="Chromosome 6"/>
</dbReference>
<name>Q69K49_ORYSJ</name>
<reference evidence="3" key="2">
    <citation type="submission" date="2002-11" db="EMBL/GenBank/DDBJ databases">
        <title>Oryza sativa nipponbare(GA3) genomic DNA, chromosome 6, BAC clone:B1172G12.</title>
        <authorList>
            <person name="Sasaki T."/>
            <person name="Matsumoto T."/>
            <person name="Katayose Y."/>
        </authorList>
    </citation>
    <scope>NUCLEOTIDE SEQUENCE</scope>
</reference>
<protein>
    <submittedName>
        <fullName evidence="3">Uncharacterized protein</fullName>
    </submittedName>
</protein>
<evidence type="ECO:0000313" key="2">
    <source>
        <dbReference type="EMBL" id="BAD35582.1"/>
    </source>
</evidence>
<sequence length="150" mass="15541">MDAWMLDGGHPLGSGHWHLDTQKLRWGSHLERHAAAGRAGEVGHGGGVDPATETTAMTRRRPRDGDDGDDPATAATAPPTRSGHRSPCAARCGKVGDGGGGKVRDDVMGGAGDGATGADGAPDQTCPPPPVRCSLREGWRRRRWGGHGRG</sequence>
<proteinExistence type="predicted"/>
<feature type="compositionally biased region" description="Low complexity" evidence="1">
    <location>
        <begin position="71"/>
        <end position="81"/>
    </location>
</feature>
<reference evidence="4" key="3">
    <citation type="journal article" date="2005" name="Nature">
        <title>The map-based sequence of the rice genome.</title>
        <authorList>
            <consortium name="International rice genome sequencing project (IRGSP)"/>
            <person name="Matsumoto T."/>
            <person name="Wu J."/>
            <person name="Kanamori H."/>
            <person name="Katayose Y."/>
            <person name="Fujisawa M."/>
            <person name="Namiki N."/>
            <person name="Mizuno H."/>
            <person name="Yamamoto K."/>
            <person name="Antonio B.A."/>
            <person name="Baba T."/>
            <person name="Sakata K."/>
            <person name="Nagamura Y."/>
            <person name="Aoki H."/>
            <person name="Arikawa K."/>
            <person name="Arita K."/>
            <person name="Bito T."/>
            <person name="Chiden Y."/>
            <person name="Fujitsuka N."/>
            <person name="Fukunaka R."/>
            <person name="Hamada M."/>
            <person name="Harada C."/>
            <person name="Hayashi A."/>
            <person name="Hijishita S."/>
            <person name="Honda M."/>
            <person name="Hosokawa S."/>
            <person name="Ichikawa Y."/>
            <person name="Idonuma A."/>
            <person name="Iijima M."/>
            <person name="Ikeda M."/>
            <person name="Ikeno M."/>
            <person name="Ito K."/>
            <person name="Ito S."/>
            <person name="Ito T."/>
            <person name="Ito Y."/>
            <person name="Ito Y."/>
            <person name="Iwabuchi A."/>
            <person name="Kamiya K."/>
            <person name="Karasawa W."/>
            <person name="Kurita K."/>
            <person name="Katagiri S."/>
            <person name="Kikuta A."/>
            <person name="Kobayashi H."/>
            <person name="Kobayashi N."/>
            <person name="Machita K."/>
            <person name="Maehara T."/>
            <person name="Masukawa M."/>
            <person name="Mizubayashi T."/>
            <person name="Mukai Y."/>
            <person name="Nagasaki H."/>
            <person name="Nagata Y."/>
            <person name="Naito S."/>
            <person name="Nakashima M."/>
            <person name="Nakama Y."/>
            <person name="Nakamichi Y."/>
            <person name="Nakamura M."/>
            <person name="Meguro A."/>
            <person name="Negishi M."/>
            <person name="Ohta I."/>
            <person name="Ohta T."/>
            <person name="Okamoto M."/>
            <person name="Ono N."/>
            <person name="Saji S."/>
            <person name="Sakaguchi M."/>
            <person name="Sakai K."/>
            <person name="Shibata M."/>
            <person name="Shimokawa T."/>
            <person name="Song J."/>
            <person name="Takazaki Y."/>
            <person name="Terasawa K."/>
            <person name="Tsugane M."/>
            <person name="Tsuji K."/>
            <person name="Ueda S."/>
            <person name="Waki K."/>
            <person name="Yamagata H."/>
            <person name="Yamamoto M."/>
            <person name="Yamamoto S."/>
            <person name="Yamane H."/>
            <person name="Yoshiki S."/>
            <person name="Yoshihara R."/>
            <person name="Yukawa K."/>
            <person name="Zhong H."/>
            <person name="Yano M."/>
            <person name="Yuan Q."/>
            <person name="Ouyang S."/>
            <person name="Liu J."/>
            <person name="Jones K.M."/>
            <person name="Gansberger K."/>
            <person name="Moffat K."/>
            <person name="Hill J."/>
            <person name="Bera J."/>
            <person name="Fadrosh D."/>
            <person name="Jin S."/>
            <person name="Johri S."/>
            <person name="Kim M."/>
            <person name="Overton L."/>
            <person name="Reardon M."/>
            <person name="Tsitrin T."/>
            <person name="Vuong H."/>
            <person name="Weaver B."/>
            <person name="Ciecko A."/>
            <person name="Tallon L."/>
            <person name="Jackson J."/>
            <person name="Pai G."/>
            <person name="Aken S.V."/>
            <person name="Utterback T."/>
            <person name="Reidmuller S."/>
            <person name="Feldblyum T."/>
            <person name="Hsiao J."/>
            <person name="Zismann V."/>
            <person name="Iobst S."/>
            <person name="de Vazeille A.R."/>
            <person name="Buell C.R."/>
            <person name="Ying K."/>
            <person name="Li Y."/>
            <person name="Lu T."/>
            <person name="Huang Y."/>
            <person name="Zhao Q."/>
            <person name="Feng Q."/>
            <person name="Zhang L."/>
            <person name="Zhu J."/>
            <person name="Weng Q."/>
            <person name="Mu J."/>
            <person name="Lu Y."/>
            <person name="Fan D."/>
            <person name="Liu Y."/>
            <person name="Guan J."/>
            <person name="Zhang Y."/>
            <person name="Yu S."/>
            <person name="Liu X."/>
            <person name="Zhang Y."/>
            <person name="Hong G."/>
            <person name="Han B."/>
            <person name="Choisne N."/>
            <person name="Demange N."/>
            <person name="Orjeda G."/>
            <person name="Samain S."/>
            <person name="Cattolico L."/>
            <person name="Pelletier E."/>
            <person name="Couloux A."/>
            <person name="Segurens B."/>
            <person name="Wincker P."/>
            <person name="D'Hont A."/>
            <person name="Scarpelli C."/>
            <person name="Weissenbach J."/>
            <person name="Salanoubat M."/>
            <person name="Quetier F."/>
            <person name="Yu Y."/>
            <person name="Kim H.R."/>
            <person name="Rambo T."/>
            <person name="Currie J."/>
            <person name="Collura K."/>
            <person name="Luo M."/>
            <person name="Yang T."/>
            <person name="Ammiraju J.S.S."/>
            <person name="Engler F."/>
            <person name="Soderlund C."/>
            <person name="Wing R.A."/>
            <person name="Palmer L.E."/>
            <person name="de la Bastide M."/>
            <person name="Spiegel L."/>
            <person name="Nascimento L."/>
            <person name="Zutavern T."/>
            <person name="O'Shaughnessy A."/>
            <person name="Dike S."/>
            <person name="Dedhia N."/>
            <person name="Preston R."/>
            <person name="Balija V."/>
            <person name="McCombie W.R."/>
            <person name="Chow T."/>
            <person name="Chen H."/>
            <person name="Chung M."/>
            <person name="Chen C."/>
            <person name="Shaw J."/>
            <person name="Wu H."/>
            <person name="Hsiao K."/>
            <person name="Chao Y."/>
            <person name="Chu M."/>
            <person name="Cheng C."/>
            <person name="Hour A."/>
            <person name="Lee P."/>
            <person name="Lin S."/>
            <person name="Lin Y."/>
            <person name="Liou J."/>
            <person name="Liu S."/>
            <person name="Hsing Y."/>
            <person name="Raghuvanshi S."/>
            <person name="Mohanty A."/>
            <person name="Bharti A.K."/>
            <person name="Gaur A."/>
            <person name="Gupta V."/>
            <person name="Kumar D."/>
            <person name="Ravi V."/>
            <person name="Vij S."/>
            <person name="Kapur A."/>
            <person name="Khurana P."/>
            <person name="Khurana P."/>
            <person name="Khurana J.P."/>
            <person name="Tyagi A.K."/>
            <person name="Gaikwad K."/>
            <person name="Singh A."/>
            <person name="Dalal V."/>
            <person name="Srivastava S."/>
            <person name="Dixit A."/>
            <person name="Pal A.K."/>
            <person name="Ghazi I.A."/>
            <person name="Yadav M."/>
            <person name="Pandit A."/>
            <person name="Bhargava A."/>
            <person name="Sureshbabu K."/>
            <person name="Batra K."/>
            <person name="Sharma T.R."/>
            <person name="Mohapatra T."/>
            <person name="Singh N.K."/>
            <person name="Messing J."/>
            <person name="Nelson A.B."/>
            <person name="Fuks G."/>
            <person name="Kavchok S."/>
            <person name="Keizer G."/>
            <person name="Linton E."/>
            <person name="Llaca V."/>
            <person name="Song R."/>
            <person name="Tanyolac B."/>
            <person name="Young S."/>
            <person name="Ho-Il K."/>
            <person name="Hahn J.H."/>
            <person name="Sangsakoo G."/>
            <person name="Vanavichit A."/>
            <person name="de Mattos Luiz.A.T."/>
            <person name="Zimmer P.D."/>
            <person name="Malone G."/>
            <person name="Dellagostin O."/>
            <person name="de Oliveira A.C."/>
            <person name="Bevan M."/>
            <person name="Bancroft I."/>
            <person name="Minx P."/>
            <person name="Cordum H."/>
            <person name="Wilson R."/>
            <person name="Cheng Z."/>
            <person name="Jin W."/>
            <person name="Jiang J."/>
            <person name="Leong S.A."/>
            <person name="Iwama H."/>
            <person name="Gojobori T."/>
            <person name="Itoh T."/>
            <person name="Niimura Y."/>
            <person name="Fujii Y."/>
            <person name="Habara T."/>
            <person name="Sakai H."/>
            <person name="Sato Y."/>
            <person name="Wilson G."/>
            <person name="Kumar K."/>
            <person name="McCouch S."/>
            <person name="Juretic N."/>
            <person name="Hoen D."/>
            <person name="Wright S."/>
            <person name="Bruskiewich R."/>
            <person name="Bureau T."/>
            <person name="Miyao A."/>
            <person name="Hirochika H."/>
            <person name="Nishikawa T."/>
            <person name="Kadowaki K."/>
            <person name="Sugiura M."/>
            <person name="Burr B."/>
            <person name="Sasaki T."/>
        </authorList>
    </citation>
    <scope>NUCLEOTIDE SEQUENCE [LARGE SCALE GENOMIC DNA]</scope>
    <source>
        <strain evidence="4">cv. Nipponbare</strain>
    </source>
</reference>
<evidence type="ECO:0000313" key="3">
    <source>
        <dbReference type="EMBL" id="BAD36652.1"/>
    </source>
</evidence>
<dbReference type="AlphaFoldDB" id="Q69K49"/>
<evidence type="ECO:0000313" key="4">
    <source>
        <dbReference type="Proteomes" id="UP000000763"/>
    </source>
</evidence>
<dbReference type="EMBL" id="AP006056">
    <property type="protein sequence ID" value="BAD36652.1"/>
    <property type="molecule type" value="Genomic_DNA"/>
</dbReference>